<protein>
    <recommendedName>
        <fullName evidence="5">Glycosyl transferase family 1</fullName>
    </recommendedName>
</protein>
<evidence type="ECO:0000259" key="1">
    <source>
        <dbReference type="Pfam" id="PF00534"/>
    </source>
</evidence>
<evidence type="ECO:0000313" key="3">
    <source>
        <dbReference type="EMBL" id="OHA42919.1"/>
    </source>
</evidence>
<evidence type="ECO:0000259" key="2">
    <source>
        <dbReference type="Pfam" id="PF13439"/>
    </source>
</evidence>
<gene>
    <name evidence="3" type="ORF">A3G52_02275</name>
</gene>
<comment type="caution">
    <text evidence="3">The sequence shown here is derived from an EMBL/GenBank/DDBJ whole genome shotgun (WGS) entry which is preliminary data.</text>
</comment>
<organism evidence="3 4">
    <name type="scientific">Candidatus Taylorbacteria bacterium RIFCSPLOWO2_12_FULL_43_20</name>
    <dbReference type="NCBI Taxonomy" id="1802332"/>
    <lineage>
        <taxon>Bacteria</taxon>
        <taxon>Candidatus Tayloriibacteriota</taxon>
    </lineage>
</organism>
<dbReference type="Proteomes" id="UP000177269">
    <property type="component" value="Unassembled WGS sequence"/>
</dbReference>
<dbReference type="InterPro" id="IPR050194">
    <property type="entry name" value="Glycosyltransferase_grp1"/>
</dbReference>
<dbReference type="PANTHER" id="PTHR45947">
    <property type="entry name" value="SULFOQUINOVOSYL TRANSFERASE SQD2"/>
    <property type="match status" value="1"/>
</dbReference>
<evidence type="ECO:0008006" key="5">
    <source>
        <dbReference type="Google" id="ProtNLM"/>
    </source>
</evidence>
<sequence length="403" mass="45279">MKIIFLQDDFPPQSLGGSGAVAFNLAKAIKQQGHFVYVITAVQNATLEGEYEYEELKILRIYSKYHERWAAYLSLYNPETVGKVKEAIRRIKPDVVHVHNIHHYLSYHCLKLAKQSGAKVFLTAHDVMLFNYGKMGGTSTRISPWQQMKKYKKRYNPFRNITIKYYLKYVDRIIAVSQSLKDVLNQNYIRNVEVIHNGIDTNDWQVDASITSAFKEKYNLQDKKIVLFAGRLSEAKGGNQAIHAMVEVVREVPNAALLVAGTENAYTGEMKILARTLGIAGNLIFVGWLSGDELKAMYRNGEVLIAPSICFDAFPTTILEAMACGKPVVTTCFGGAKEMVSDGETGYIVNPFDVTLLAGKITELLVHSDKARTFGEAGLERIKNDFNLEKMAREYLDTYAGMC</sequence>
<dbReference type="EMBL" id="MHSK01000003">
    <property type="protein sequence ID" value="OHA42919.1"/>
    <property type="molecule type" value="Genomic_DNA"/>
</dbReference>
<dbReference type="PANTHER" id="PTHR45947:SF3">
    <property type="entry name" value="SULFOQUINOVOSYL TRANSFERASE SQD2"/>
    <property type="match status" value="1"/>
</dbReference>
<dbReference type="GO" id="GO:0016757">
    <property type="term" value="F:glycosyltransferase activity"/>
    <property type="evidence" value="ECO:0007669"/>
    <property type="project" value="InterPro"/>
</dbReference>
<dbReference type="Pfam" id="PF00534">
    <property type="entry name" value="Glycos_transf_1"/>
    <property type="match status" value="1"/>
</dbReference>
<feature type="domain" description="Glycosyltransferase subfamily 4-like N-terminal" evidence="2">
    <location>
        <begin position="16"/>
        <end position="202"/>
    </location>
</feature>
<dbReference type="AlphaFoldDB" id="A0A1G2P5E6"/>
<reference evidence="3 4" key="1">
    <citation type="journal article" date="2016" name="Nat. Commun.">
        <title>Thousands of microbial genomes shed light on interconnected biogeochemical processes in an aquifer system.</title>
        <authorList>
            <person name="Anantharaman K."/>
            <person name="Brown C.T."/>
            <person name="Hug L.A."/>
            <person name="Sharon I."/>
            <person name="Castelle C.J."/>
            <person name="Probst A.J."/>
            <person name="Thomas B.C."/>
            <person name="Singh A."/>
            <person name="Wilkins M.J."/>
            <person name="Karaoz U."/>
            <person name="Brodie E.L."/>
            <person name="Williams K.H."/>
            <person name="Hubbard S.S."/>
            <person name="Banfield J.F."/>
        </authorList>
    </citation>
    <scope>NUCLEOTIDE SEQUENCE [LARGE SCALE GENOMIC DNA]</scope>
</reference>
<dbReference type="InterPro" id="IPR028098">
    <property type="entry name" value="Glyco_trans_4-like_N"/>
</dbReference>
<dbReference type="SUPFAM" id="SSF53756">
    <property type="entry name" value="UDP-Glycosyltransferase/glycogen phosphorylase"/>
    <property type="match status" value="1"/>
</dbReference>
<dbReference type="CDD" id="cd03801">
    <property type="entry name" value="GT4_PimA-like"/>
    <property type="match status" value="1"/>
</dbReference>
<proteinExistence type="predicted"/>
<name>A0A1G2P5E6_9BACT</name>
<dbReference type="Pfam" id="PF13439">
    <property type="entry name" value="Glyco_transf_4"/>
    <property type="match status" value="1"/>
</dbReference>
<feature type="domain" description="Glycosyl transferase family 1" evidence="1">
    <location>
        <begin position="214"/>
        <end position="379"/>
    </location>
</feature>
<evidence type="ECO:0000313" key="4">
    <source>
        <dbReference type="Proteomes" id="UP000177269"/>
    </source>
</evidence>
<dbReference type="InterPro" id="IPR001296">
    <property type="entry name" value="Glyco_trans_1"/>
</dbReference>
<dbReference type="Gene3D" id="3.40.50.2000">
    <property type="entry name" value="Glycogen Phosphorylase B"/>
    <property type="match status" value="2"/>
</dbReference>
<accession>A0A1G2P5E6</accession>